<name>A0A2S6GE53_9PSEU</name>
<dbReference type="RefSeq" id="WP_104482650.1">
    <property type="nucleotide sequence ID" value="NZ_CP154825.1"/>
</dbReference>
<feature type="domain" description="Glycosyltransferase subfamily 4-like N-terminal" evidence="3">
    <location>
        <begin position="17"/>
        <end position="135"/>
    </location>
</feature>
<dbReference type="Pfam" id="PF13692">
    <property type="entry name" value="Glyco_trans_1_4"/>
    <property type="match status" value="1"/>
</dbReference>
<dbReference type="GO" id="GO:0016757">
    <property type="term" value="F:glycosyltransferase activity"/>
    <property type="evidence" value="ECO:0007669"/>
    <property type="project" value="UniProtKB-KW"/>
</dbReference>
<evidence type="ECO:0000313" key="4">
    <source>
        <dbReference type="EMBL" id="PPK63518.1"/>
    </source>
</evidence>
<evidence type="ECO:0000259" key="3">
    <source>
        <dbReference type="Pfam" id="PF13579"/>
    </source>
</evidence>
<evidence type="ECO:0000256" key="1">
    <source>
        <dbReference type="ARBA" id="ARBA00022676"/>
    </source>
</evidence>
<evidence type="ECO:0000313" key="5">
    <source>
        <dbReference type="Proteomes" id="UP000239203"/>
    </source>
</evidence>
<reference evidence="4 5" key="1">
    <citation type="submission" date="2018-02" db="EMBL/GenBank/DDBJ databases">
        <title>Genomic Encyclopedia of Archaeal and Bacterial Type Strains, Phase II (KMG-II): from individual species to whole genera.</title>
        <authorList>
            <person name="Goeker M."/>
        </authorList>
    </citation>
    <scope>NUCLEOTIDE SEQUENCE [LARGE SCALE GENOMIC DNA]</scope>
    <source>
        <strain evidence="4 5">YU 961-1</strain>
    </source>
</reference>
<dbReference type="Pfam" id="PF13579">
    <property type="entry name" value="Glyco_trans_4_4"/>
    <property type="match status" value="1"/>
</dbReference>
<dbReference type="CDD" id="cd03801">
    <property type="entry name" value="GT4_PimA-like"/>
    <property type="match status" value="1"/>
</dbReference>
<dbReference type="PANTHER" id="PTHR12526">
    <property type="entry name" value="GLYCOSYLTRANSFERASE"/>
    <property type="match status" value="1"/>
</dbReference>
<organism evidence="4 5">
    <name type="scientific">Actinokineospora auranticolor</name>
    <dbReference type="NCBI Taxonomy" id="155976"/>
    <lineage>
        <taxon>Bacteria</taxon>
        <taxon>Bacillati</taxon>
        <taxon>Actinomycetota</taxon>
        <taxon>Actinomycetes</taxon>
        <taxon>Pseudonocardiales</taxon>
        <taxon>Pseudonocardiaceae</taxon>
        <taxon>Actinokineospora</taxon>
    </lineage>
</organism>
<dbReference type="OrthoDB" id="3514870at2"/>
<protein>
    <submittedName>
        <fullName evidence="4">Glycosyltransferase involved in cell wall biosynthesis</fullName>
    </submittedName>
</protein>
<dbReference type="SUPFAM" id="SSF53756">
    <property type="entry name" value="UDP-Glycosyltransferase/glycogen phosphorylase"/>
    <property type="match status" value="1"/>
</dbReference>
<dbReference type="EMBL" id="PTIX01000027">
    <property type="protein sequence ID" value="PPK63518.1"/>
    <property type="molecule type" value="Genomic_DNA"/>
</dbReference>
<dbReference type="Proteomes" id="UP000239203">
    <property type="component" value="Unassembled WGS sequence"/>
</dbReference>
<dbReference type="InterPro" id="IPR028098">
    <property type="entry name" value="Glyco_trans_4-like_N"/>
</dbReference>
<proteinExistence type="predicted"/>
<dbReference type="PANTHER" id="PTHR12526:SF510">
    <property type="entry name" value="D-INOSITOL 3-PHOSPHATE GLYCOSYLTRANSFERASE"/>
    <property type="match status" value="1"/>
</dbReference>
<sequence>MRVVALIHFYLPAHRAGSETMMHAMLRALIDAGHQVHVVVTSQPVGEDHYTVDGVEVHRAGAGERIVPRLVASLAPDVLITHHQETPHASKLGRDLGVPVVHVVHNNMHHTTLWLHKRPDLVVFNTHWIRRYYATRHRGLRSIVVHPPVWGEQHATTPGDRVTLVNLNRDKGGPHFYELARRMPDVGFLGVVGGHGAQVIDLSVPNVEIQPQTADMPGEVWSRTRLLLMPSIYESFGMVAVEAAHSGIPTIAHPTPGLLESLSYAGTYADRDDPDTWVSTIRSLLDPDTWPVVSAVARRRAAELDPRVELAAFVAELETLHTDHKGR</sequence>
<dbReference type="Gene3D" id="3.40.50.2000">
    <property type="entry name" value="Glycogen Phosphorylase B"/>
    <property type="match status" value="2"/>
</dbReference>
<keyword evidence="1" id="KW-0328">Glycosyltransferase</keyword>
<comment type="caution">
    <text evidence="4">The sequence shown here is derived from an EMBL/GenBank/DDBJ whole genome shotgun (WGS) entry which is preliminary data.</text>
</comment>
<evidence type="ECO:0000256" key="2">
    <source>
        <dbReference type="ARBA" id="ARBA00022679"/>
    </source>
</evidence>
<keyword evidence="5" id="KW-1185">Reference proteome</keyword>
<gene>
    <name evidence="4" type="ORF">CLV40_12745</name>
</gene>
<keyword evidence="2 4" id="KW-0808">Transferase</keyword>
<accession>A0A2S6GE53</accession>
<dbReference type="AlphaFoldDB" id="A0A2S6GE53"/>